<dbReference type="EC" id="2.3.2.26" evidence="2"/>
<keyword evidence="3" id="KW-0808">Transferase</keyword>
<evidence type="ECO:0000313" key="8">
    <source>
        <dbReference type="EMBL" id="KAK4677321.1"/>
    </source>
</evidence>
<accession>A0ABR0IB47</accession>
<dbReference type="PANTHER" id="PTHR45700">
    <property type="entry name" value="UBIQUITIN-PROTEIN LIGASE E3C"/>
    <property type="match status" value="1"/>
</dbReference>
<evidence type="ECO:0000259" key="7">
    <source>
        <dbReference type="PROSITE" id="PS50237"/>
    </source>
</evidence>
<evidence type="ECO:0000256" key="3">
    <source>
        <dbReference type="ARBA" id="ARBA00022679"/>
    </source>
</evidence>
<gene>
    <name evidence="8" type="ORF">QC764_406390</name>
</gene>
<dbReference type="InterPro" id="IPR032353">
    <property type="entry name" value="AZUL"/>
</dbReference>
<protein>
    <recommendedName>
        <fullName evidence="2">HECT-type E3 ubiquitin transferase</fullName>
        <ecNumber evidence="2">2.3.2.26</ecNumber>
    </recommendedName>
</protein>
<feature type="region of interest" description="Disordered" evidence="6">
    <location>
        <begin position="363"/>
        <end position="508"/>
    </location>
</feature>
<dbReference type="InterPro" id="IPR044611">
    <property type="entry name" value="E3A/B/C-like"/>
</dbReference>
<feature type="region of interest" description="Disordered" evidence="6">
    <location>
        <begin position="540"/>
        <end position="587"/>
    </location>
</feature>
<evidence type="ECO:0000256" key="4">
    <source>
        <dbReference type="ARBA" id="ARBA00022786"/>
    </source>
</evidence>
<dbReference type="SMART" id="SM00119">
    <property type="entry name" value="HECTc"/>
    <property type="match status" value="1"/>
</dbReference>
<dbReference type="Gene3D" id="3.90.1750.10">
    <property type="entry name" value="Hect, E3 ligase catalytic domains"/>
    <property type="match status" value="1"/>
</dbReference>
<sequence>MSPRLEPSQSSDDGKQVWRLPSQACSHTFKLATCSRCSENIRCQTDRSGLEPTLAPPAVSHHRLYLALPAVASQAASPLHPPSRYQPDVHFLPPNSTTIDFHVMTRDTMRPAAGSSHSYSSTDDLDVLAGLWEEAPFARLPCDAPSELKDLVEDIDNPKRVYAVHKASRRHNFQQIVQRYIVQLREGCGAEHCVTPTCFTCRKRAAGQAPIKRYNTTSARTLATYLASQDNPENGLCPNLRTPKAPPAALNSLLFVPKQRLHTDRVTGTSPKPQLNNSRPVSSRRNGYNGRPSTGDAREKSRSMNIGKDVESPKQQWQPGFEVVEEPVSKDHRSFAANVFGTVAFKMLEWLTPAALEDMTQRTKAFQEESAPDRRDAEAVKAEANRDNGGNPRTRASSVQPNGASANSRPLPKGRQHGKDSDSKDDRHSRDPPAVSRSAHPRRNSNAKLRTSNPPVPKRQLSIDPYTQDSLVDDPYPGLLRSPRGNSGSTDRGPRGPKPTGSTLSRPISQLSSAGYFDHVALEKMPPPKTLDLKNYLGRSQLDGTRTSDPSGPKQLGVPSGGSSDRSCSSGSGEMVHPEPESDDESVLPQALSTLHADVVDFICDVLQDDGTAEKHMLEPPSVTKFHNGHPGRGKMLKRKKLASGCPNFKLEWKLFIEQTLFNVLSDPQLAVQSFSKQGQLYDSHTLWYCMLRMTRVAPSLVFHSLWMAAGSLFAPPESLLAPRSPTAKLFRDKESLSNTEAGRLMSICLHALIAAAPLITPDPSDPEKATQRLYDMSRIRSHGLSLTRSGAIADQPTELCLQYEDAFTDDLALRLARRLFTAINTRRYFDALCESNGDLDGDDSQPEPDVLAPLFSQLNFLHAGAVYYVLDFSFNERALHETRVPILLLDWARTVMLSDWSGSPVIKGDGPFGGALALMQAIYNKRHELLLGDAQFRSEYFAERLDTVQMPIAWLSHVSTRQKIHLLDYPFLFNPSTLVTYFRSINFSRMSRSYEESTSLQDRIDVIASRSSLTRHHKEVLTERLRAAATKYLVLDIRREAVIEDAFNQLWRREERELLRPLKVRLGESTGEEGFDLGGVQQEFFRLALAEALNPDYGAFTVDERSRMAWFVPGSLEDEWKFELIGLLVSLAVYNGLTLPVTFPKALYRKLLGKPVDKLRHIADGWPDIASSLTEVEQWDDNGSKGKLEDLCITYDFSTSAFGHHVIREMRPSASGGDEEGGDWDTHTPSEEEWPQFSKTASHASWNPAPHEYNPEEESKPVTIHNRDEYIADYIRYLTTVSVRPQFEAFARGFRTCLQPKSLSLLTPSLLQSLVEGVQEIDISELKRYAKYTGYDEHHRTIKDFWSIVKRYDEDMKRKLLEFVTASDRVPVGGMKYVVFNIQKNGVENDELGPGGTGNRGRLPTSYTCYSTLLLPEYKDKETLRERLGMALENARGFGFA</sequence>
<dbReference type="PROSITE" id="PS50237">
    <property type="entry name" value="HECT"/>
    <property type="match status" value="1"/>
</dbReference>
<keyword evidence="4 5" id="KW-0833">Ubl conjugation pathway</keyword>
<feature type="compositionally biased region" description="Polar residues" evidence="6">
    <location>
        <begin position="266"/>
        <end position="286"/>
    </location>
</feature>
<comment type="caution">
    <text evidence="8">The sequence shown here is derived from an EMBL/GenBank/DDBJ whole genome shotgun (WGS) entry which is preliminary data.</text>
</comment>
<feature type="compositionally biased region" description="Basic and acidic residues" evidence="6">
    <location>
        <begin position="296"/>
        <end position="312"/>
    </location>
</feature>
<dbReference type="InterPro" id="IPR042556">
    <property type="entry name" value="AZUL_sf"/>
</dbReference>
<dbReference type="SUPFAM" id="SSF56204">
    <property type="entry name" value="Hect, E3 ligase catalytic domain"/>
    <property type="match status" value="1"/>
</dbReference>
<name>A0ABR0IB47_9PEZI</name>
<dbReference type="RefSeq" id="XP_062800791.1">
    <property type="nucleotide sequence ID" value="XM_062946929.1"/>
</dbReference>
<evidence type="ECO:0000256" key="6">
    <source>
        <dbReference type="SAM" id="MobiDB-lite"/>
    </source>
</evidence>
<dbReference type="GeneID" id="87967794"/>
<evidence type="ECO:0000313" key="9">
    <source>
        <dbReference type="Proteomes" id="UP001323617"/>
    </source>
</evidence>
<feature type="compositionally biased region" description="Polar residues" evidence="6">
    <location>
        <begin position="394"/>
        <end position="408"/>
    </location>
</feature>
<feature type="domain" description="HECT" evidence="7">
    <location>
        <begin position="1055"/>
        <end position="1442"/>
    </location>
</feature>
<organism evidence="8 9">
    <name type="scientific">Podospora pseudoanserina</name>
    <dbReference type="NCBI Taxonomy" id="2609844"/>
    <lineage>
        <taxon>Eukaryota</taxon>
        <taxon>Fungi</taxon>
        <taxon>Dikarya</taxon>
        <taxon>Ascomycota</taxon>
        <taxon>Pezizomycotina</taxon>
        <taxon>Sordariomycetes</taxon>
        <taxon>Sordariomycetidae</taxon>
        <taxon>Sordariales</taxon>
        <taxon>Podosporaceae</taxon>
        <taxon>Podospora</taxon>
    </lineage>
</organism>
<proteinExistence type="predicted"/>
<dbReference type="Proteomes" id="UP001323617">
    <property type="component" value="Unassembled WGS sequence"/>
</dbReference>
<feature type="region of interest" description="Disordered" evidence="6">
    <location>
        <begin position="1212"/>
        <end position="1236"/>
    </location>
</feature>
<dbReference type="InterPro" id="IPR000569">
    <property type="entry name" value="HECT_dom"/>
</dbReference>
<comment type="catalytic activity">
    <reaction evidence="1">
        <text>S-ubiquitinyl-[E2 ubiquitin-conjugating enzyme]-L-cysteine + [acceptor protein]-L-lysine = [E2 ubiquitin-conjugating enzyme]-L-cysteine + N(6)-ubiquitinyl-[acceptor protein]-L-lysine.</text>
        <dbReference type="EC" id="2.3.2.26"/>
    </reaction>
</comment>
<feature type="active site" description="Glycyl thioester intermediate" evidence="5">
    <location>
        <position position="1410"/>
    </location>
</feature>
<dbReference type="PANTHER" id="PTHR45700:SF8">
    <property type="entry name" value="HECT-TYPE E3 UBIQUITIN TRANSFERASE"/>
    <property type="match status" value="1"/>
</dbReference>
<reference evidence="8 9" key="1">
    <citation type="journal article" date="2023" name="bioRxiv">
        <title>High-quality genome assemblies of four members of thePodospora anserinaspecies complex.</title>
        <authorList>
            <person name="Ament-Velasquez S.L."/>
            <person name="Vogan A.A."/>
            <person name="Wallerman O."/>
            <person name="Hartmann F."/>
            <person name="Gautier V."/>
            <person name="Silar P."/>
            <person name="Giraud T."/>
            <person name="Johannesson H."/>
        </authorList>
    </citation>
    <scope>NUCLEOTIDE SEQUENCE [LARGE SCALE GENOMIC DNA]</scope>
    <source>
        <strain evidence="8 9">CBS 124.78</strain>
    </source>
</reference>
<dbReference type="InterPro" id="IPR035983">
    <property type="entry name" value="Hect_E3_ubiquitin_ligase"/>
</dbReference>
<feature type="compositionally biased region" description="Basic and acidic residues" evidence="6">
    <location>
        <begin position="363"/>
        <end position="386"/>
    </location>
</feature>
<dbReference type="Pfam" id="PF00632">
    <property type="entry name" value="HECT"/>
    <property type="match status" value="1"/>
</dbReference>
<dbReference type="EMBL" id="JAFFHC010000004">
    <property type="protein sequence ID" value="KAK4677321.1"/>
    <property type="molecule type" value="Genomic_DNA"/>
</dbReference>
<dbReference type="Gene3D" id="6.10.130.10">
    <property type="entry name" value="Ubiquitin-protein ligase E3A, N-terminal zinc-binding domain (AZUL)"/>
    <property type="match status" value="1"/>
</dbReference>
<evidence type="ECO:0000256" key="1">
    <source>
        <dbReference type="ARBA" id="ARBA00000885"/>
    </source>
</evidence>
<evidence type="ECO:0000256" key="5">
    <source>
        <dbReference type="PROSITE-ProRule" id="PRU00104"/>
    </source>
</evidence>
<dbReference type="Gene3D" id="3.30.2410.10">
    <property type="entry name" value="Hect, E3 ligase catalytic domain"/>
    <property type="match status" value="1"/>
</dbReference>
<feature type="compositionally biased region" description="Low complexity" evidence="6">
    <location>
        <begin position="561"/>
        <end position="573"/>
    </location>
</feature>
<evidence type="ECO:0000256" key="2">
    <source>
        <dbReference type="ARBA" id="ARBA00012485"/>
    </source>
</evidence>
<keyword evidence="9" id="KW-1185">Reference proteome</keyword>
<dbReference type="Pfam" id="PF16558">
    <property type="entry name" value="AZUL"/>
    <property type="match status" value="1"/>
</dbReference>
<feature type="region of interest" description="Disordered" evidence="6">
    <location>
        <begin position="260"/>
        <end position="320"/>
    </location>
</feature>
<feature type="compositionally biased region" description="Basic and acidic residues" evidence="6">
    <location>
        <begin position="417"/>
        <end position="431"/>
    </location>
</feature>